<dbReference type="EMBL" id="SBIW01000008">
    <property type="protein sequence ID" value="RWY49167.1"/>
    <property type="molecule type" value="Genomic_DNA"/>
</dbReference>
<protein>
    <recommendedName>
        <fullName evidence="10">Protein-export membrane protein SecG</fullName>
    </recommendedName>
</protein>
<dbReference type="Pfam" id="PF03840">
    <property type="entry name" value="SecG"/>
    <property type="match status" value="1"/>
</dbReference>
<evidence type="ECO:0000313" key="13">
    <source>
        <dbReference type="Proteomes" id="UP000286701"/>
    </source>
</evidence>
<evidence type="ECO:0000256" key="7">
    <source>
        <dbReference type="ARBA" id="ARBA00022989"/>
    </source>
</evidence>
<comment type="function">
    <text evidence="10">Involved in protein export. Participates in an early event of protein translocation.</text>
</comment>
<keyword evidence="5 10" id="KW-0812">Transmembrane</keyword>
<comment type="caution">
    <text evidence="12">The sequence shown here is derived from an EMBL/GenBank/DDBJ whole genome shotgun (WGS) entry which is preliminary data.</text>
</comment>
<evidence type="ECO:0000256" key="6">
    <source>
        <dbReference type="ARBA" id="ARBA00022927"/>
    </source>
</evidence>
<evidence type="ECO:0000256" key="11">
    <source>
        <dbReference type="SAM" id="MobiDB-lite"/>
    </source>
</evidence>
<dbReference type="OrthoDB" id="1122493at2"/>
<evidence type="ECO:0000256" key="9">
    <source>
        <dbReference type="ARBA" id="ARBA00023136"/>
    </source>
</evidence>
<keyword evidence="13" id="KW-1185">Reference proteome</keyword>
<keyword evidence="6 10" id="KW-0653">Protein transport</keyword>
<keyword evidence="8 10" id="KW-0811">Translocation</keyword>
<dbReference type="GO" id="GO:0043952">
    <property type="term" value="P:protein transport by the Sec complex"/>
    <property type="evidence" value="ECO:0007669"/>
    <property type="project" value="TreeGrafter"/>
</dbReference>
<dbReference type="Proteomes" id="UP000286701">
    <property type="component" value="Unassembled WGS sequence"/>
</dbReference>
<dbReference type="NCBIfam" id="TIGR00810">
    <property type="entry name" value="secG"/>
    <property type="match status" value="1"/>
</dbReference>
<dbReference type="PANTHER" id="PTHR34182:SF1">
    <property type="entry name" value="PROTEIN-EXPORT MEMBRANE PROTEIN SECG"/>
    <property type="match status" value="1"/>
</dbReference>
<proteinExistence type="inferred from homology"/>
<dbReference type="PANTHER" id="PTHR34182">
    <property type="entry name" value="PROTEIN-EXPORT MEMBRANE PROTEIN SECG"/>
    <property type="match status" value="1"/>
</dbReference>
<dbReference type="AlphaFoldDB" id="A0A444MK33"/>
<dbReference type="GO" id="GO:0005886">
    <property type="term" value="C:plasma membrane"/>
    <property type="evidence" value="ECO:0007669"/>
    <property type="project" value="UniProtKB-SubCell"/>
</dbReference>
<evidence type="ECO:0000256" key="3">
    <source>
        <dbReference type="ARBA" id="ARBA00022448"/>
    </source>
</evidence>
<comment type="similarity">
    <text evidence="2 10">Belongs to the SecG family.</text>
</comment>
<feature type="region of interest" description="Disordered" evidence="11">
    <location>
        <begin position="76"/>
        <end position="116"/>
    </location>
</feature>
<dbReference type="GO" id="GO:0009306">
    <property type="term" value="P:protein secretion"/>
    <property type="evidence" value="ECO:0007669"/>
    <property type="project" value="UniProtKB-UniRule"/>
</dbReference>
<evidence type="ECO:0000256" key="4">
    <source>
        <dbReference type="ARBA" id="ARBA00022475"/>
    </source>
</evidence>
<dbReference type="GO" id="GO:0065002">
    <property type="term" value="P:intracellular protein transmembrane transport"/>
    <property type="evidence" value="ECO:0007669"/>
    <property type="project" value="TreeGrafter"/>
</dbReference>
<evidence type="ECO:0000313" key="12">
    <source>
        <dbReference type="EMBL" id="RWY49167.1"/>
    </source>
</evidence>
<gene>
    <name evidence="12" type="primary">secG</name>
    <name evidence="12" type="ORF">EPL05_17265</name>
</gene>
<organism evidence="12 13">
    <name type="scientific">Mucilaginibacter gilvus</name>
    <dbReference type="NCBI Taxonomy" id="2305909"/>
    <lineage>
        <taxon>Bacteria</taxon>
        <taxon>Pseudomonadati</taxon>
        <taxon>Bacteroidota</taxon>
        <taxon>Sphingobacteriia</taxon>
        <taxon>Sphingobacteriales</taxon>
        <taxon>Sphingobacteriaceae</taxon>
        <taxon>Mucilaginibacter</taxon>
    </lineage>
</organism>
<keyword evidence="4 10" id="KW-1003">Cell membrane</keyword>
<evidence type="ECO:0000256" key="10">
    <source>
        <dbReference type="RuleBase" id="RU365087"/>
    </source>
</evidence>
<reference evidence="12 13" key="1">
    <citation type="submission" date="2019-01" db="EMBL/GenBank/DDBJ databases">
        <title>Mucilaginibacter antarcticum sp. nov., isolated from antarctic soil.</title>
        <authorList>
            <person name="Yan Y.-Q."/>
            <person name="Du Z.-J."/>
        </authorList>
    </citation>
    <scope>NUCLEOTIDE SEQUENCE [LARGE SCALE GENOMIC DNA]</scope>
    <source>
        <strain evidence="12 13">F01003</strain>
    </source>
</reference>
<dbReference type="RefSeq" id="WP_128535239.1">
    <property type="nucleotide sequence ID" value="NZ_SBIW01000008.1"/>
</dbReference>
<evidence type="ECO:0000256" key="8">
    <source>
        <dbReference type="ARBA" id="ARBA00023010"/>
    </source>
</evidence>
<evidence type="ECO:0000256" key="5">
    <source>
        <dbReference type="ARBA" id="ARBA00022692"/>
    </source>
</evidence>
<name>A0A444MK33_9SPHI</name>
<comment type="caution">
    <text evidence="10">Lacks conserved residue(s) required for the propagation of feature annotation.</text>
</comment>
<feature type="compositionally biased region" description="Polar residues" evidence="11">
    <location>
        <begin position="93"/>
        <end position="104"/>
    </location>
</feature>
<keyword evidence="9 10" id="KW-0472">Membrane</keyword>
<keyword evidence="7 10" id="KW-1133">Transmembrane helix</keyword>
<sequence length="116" mass="12185">MYLVLIVITIILCILLGLIVLIQNPKGGGLSSNFSGSSQLMGVQKTGDFLEKGTWVLAISIMVLSLVINVSVKGGAQKSEDPALMEQIKKASKPTSTTPQQTAPLSVPAQPAPKKP</sequence>
<comment type="subcellular location">
    <subcellularLocation>
        <location evidence="1 10">Cell membrane</location>
        <topology evidence="1 10">Multi-pass membrane protein</topology>
    </subcellularLocation>
</comment>
<dbReference type="InterPro" id="IPR004692">
    <property type="entry name" value="SecG"/>
</dbReference>
<dbReference type="GO" id="GO:0015450">
    <property type="term" value="F:protein-transporting ATPase activity"/>
    <property type="evidence" value="ECO:0007669"/>
    <property type="project" value="UniProtKB-UniRule"/>
</dbReference>
<accession>A0A444MK33</accession>
<keyword evidence="3 10" id="KW-0813">Transport</keyword>
<evidence type="ECO:0000256" key="2">
    <source>
        <dbReference type="ARBA" id="ARBA00008445"/>
    </source>
</evidence>
<evidence type="ECO:0000256" key="1">
    <source>
        <dbReference type="ARBA" id="ARBA00004651"/>
    </source>
</evidence>
<feature type="transmembrane region" description="Helical" evidence="10">
    <location>
        <begin position="55"/>
        <end position="72"/>
    </location>
</feature>